<evidence type="ECO:0000313" key="2">
    <source>
        <dbReference type="Proteomes" id="UP001489719"/>
    </source>
</evidence>
<gene>
    <name evidence="1" type="ORF">V1517DRAFT_159024</name>
</gene>
<proteinExistence type="predicted"/>
<dbReference type="EMBL" id="MU970088">
    <property type="protein sequence ID" value="KAK9321896.1"/>
    <property type="molecule type" value="Genomic_DNA"/>
</dbReference>
<comment type="caution">
    <text evidence="1">The sequence shown here is derived from an EMBL/GenBank/DDBJ whole genome shotgun (WGS) entry which is preliminary data.</text>
</comment>
<organism evidence="1 2">
    <name type="scientific">Lipomyces orientalis</name>
    <dbReference type="NCBI Taxonomy" id="1233043"/>
    <lineage>
        <taxon>Eukaryota</taxon>
        <taxon>Fungi</taxon>
        <taxon>Dikarya</taxon>
        <taxon>Ascomycota</taxon>
        <taxon>Saccharomycotina</taxon>
        <taxon>Lipomycetes</taxon>
        <taxon>Lipomycetales</taxon>
        <taxon>Lipomycetaceae</taxon>
        <taxon>Lipomyces</taxon>
    </lineage>
</organism>
<name>A0ACC3TLZ2_9ASCO</name>
<accession>A0ACC3TLZ2</accession>
<dbReference type="Proteomes" id="UP001489719">
    <property type="component" value="Unassembled WGS sequence"/>
</dbReference>
<reference evidence="2" key="1">
    <citation type="journal article" date="2024" name="Front. Bioeng. Biotechnol.">
        <title>Genome-scale model development and genomic sequencing of the oleaginous clade Lipomyces.</title>
        <authorList>
            <person name="Czajka J.J."/>
            <person name="Han Y."/>
            <person name="Kim J."/>
            <person name="Mondo S.J."/>
            <person name="Hofstad B.A."/>
            <person name="Robles A."/>
            <person name="Haridas S."/>
            <person name="Riley R."/>
            <person name="LaButti K."/>
            <person name="Pangilinan J."/>
            <person name="Andreopoulos W."/>
            <person name="Lipzen A."/>
            <person name="Yan J."/>
            <person name="Wang M."/>
            <person name="Ng V."/>
            <person name="Grigoriev I.V."/>
            <person name="Spatafora J.W."/>
            <person name="Magnuson J.K."/>
            <person name="Baker S.E."/>
            <person name="Pomraning K.R."/>
        </authorList>
    </citation>
    <scope>NUCLEOTIDE SEQUENCE [LARGE SCALE GENOMIC DNA]</scope>
    <source>
        <strain evidence="2">CBS 10300</strain>
    </source>
</reference>
<evidence type="ECO:0000313" key="1">
    <source>
        <dbReference type="EMBL" id="KAK9321896.1"/>
    </source>
</evidence>
<sequence>MPSIDKASSKKLDLYLVSEADIPYEQDVLRHPYMLAPWIRYIEHKLESPIHERVFIFERACRDLGRSYKVWKMYLDLRVNYLDEINPAKFEDEFVKVNECFERALMMLSKMPRLWMDYLQFVMKQCRITETRRAFDRALRALPITQHDRIWPLYLDFAKSVKGRTAVSVYTRYLQYKPQDREDYIDLLMKLDYHAEAAEQYIAVLNTPKFISKNGKSQFQIWTELTDLLVHYARDIRDHFRRQGRAARNGIDTEKIIRSGIDKFVDQRGKLWVNLAMYKIAVGDFEGARDAFEEGVTTVMTVRDFTLIFDSYAEFEESVISSLMEETAQHEGQIDDEKDAELDIRMMKFEQLMDRRPFLVNDVLLRQNPNNVVEWEKRVGLWGSNAEQVVKTYTDAIATINPKKAAVGHLYKLWTNFAKYYEHAGDLRQARIIFERGAKVPFKSANELADLYIEWAEMELRNENFDRAVDIMAKATSGPQRSNIDFFDENLTPQQRLHKSMKLWSFYVDLVESVGTLDETRKIYDRIFELKIATPLTVVNYSNLLEENKYFEESFKVYERGVEHFSYPVAFELWNLYLTKAMGRKLNLERLRDLFEQALDKCPPEFAKPLYLLYGELEETRGLARNAMQVYDRATKAVSEKDRAEMYRFFIKKTAATYGLPATRSIYERALELLPDRDCRELSIDFAEMEEKLGETDRARAVWVHGSQFADPRIHPRYWEKWHEFEVLNGSEETFKEMLRIKRSVQAQYNTDVNFIAAQTVAKGKSQETAPNSAATATVEKPAALSFESSGVIPGTENEENEILAGGFGDGEIELDMDY</sequence>
<protein>
    <submittedName>
        <fullName evidence="1">Uncharacterized protein</fullName>
    </submittedName>
</protein>
<keyword evidence="2" id="KW-1185">Reference proteome</keyword>